<evidence type="ECO:0000313" key="2">
    <source>
        <dbReference type="EMBL" id="GAA3837159.1"/>
    </source>
</evidence>
<feature type="region of interest" description="Disordered" evidence="1">
    <location>
        <begin position="71"/>
        <end position="180"/>
    </location>
</feature>
<comment type="caution">
    <text evidence="2">The sequence shown here is derived from an EMBL/GenBank/DDBJ whole genome shotgun (WGS) entry which is preliminary data.</text>
</comment>
<gene>
    <name evidence="2" type="ORF">GCM10022403_082190</name>
</gene>
<feature type="compositionally biased region" description="Acidic residues" evidence="1">
    <location>
        <begin position="84"/>
        <end position="114"/>
    </location>
</feature>
<organism evidence="2 3">
    <name type="scientific">Streptomyces coacervatus</name>
    <dbReference type="NCBI Taxonomy" id="647381"/>
    <lineage>
        <taxon>Bacteria</taxon>
        <taxon>Bacillati</taxon>
        <taxon>Actinomycetota</taxon>
        <taxon>Actinomycetes</taxon>
        <taxon>Kitasatosporales</taxon>
        <taxon>Streptomycetaceae</taxon>
        <taxon>Streptomyces</taxon>
    </lineage>
</organism>
<dbReference type="EMBL" id="BAABDE010000034">
    <property type="protein sequence ID" value="GAA3837159.1"/>
    <property type="molecule type" value="Genomic_DNA"/>
</dbReference>
<reference evidence="3" key="1">
    <citation type="journal article" date="2019" name="Int. J. Syst. Evol. Microbiol.">
        <title>The Global Catalogue of Microorganisms (GCM) 10K type strain sequencing project: providing services to taxonomists for standard genome sequencing and annotation.</title>
        <authorList>
            <consortium name="The Broad Institute Genomics Platform"/>
            <consortium name="The Broad Institute Genome Sequencing Center for Infectious Disease"/>
            <person name="Wu L."/>
            <person name="Ma J."/>
        </authorList>
    </citation>
    <scope>NUCLEOTIDE SEQUENCE [LARGE SCALE GENOMIC DNA]</scope>
    <source>
        <strain evidence="3">JCM 17138</strain>
    </source>
</reference>
<evidence type="ECO:0000256" key="1">
    <source>
        <dbReference type="SAM" id="MobiDB-lite"/>
    </source>
</evidence>
<evidence type="ECO:0000313" key="3">
    <source>
        <dbReference type="Proteomes" id="UP001501009"/>
    </source>
</evidence>
<keyword evidence="3" id="KW-1185">Reference proteome</keyword>
<dbReference type="Proteomes" id="UP001501009">
    <property type="component" value="Unassembled WGS sequence"/>
</dbReference>
<name>A0ABP7J8U7_9ACTN</name>
<sequence>MIAIEAGPEDAGSLVAGALLAGSLMPGALVVPGGGALVVTEALGGGALLVTGALTGGELIVVDGEPGGALDGGDLELGGALDVGAEDDGPGPLLDGEDGETGDDVGDDDDDDGGAVDGPEVEGTGGVLAPSDVPPATLSVTYSPNPSSRPAGGSDAVTRAPSGGLVRPSYPTASPSSASSRRASLKLLPASRGTAWCLLALKVLSCAPVVPTGRSMPTAGLSTSIRASRCISRAAGCTATTEER</sequence>
<proteinExistence type="predicted"/>
<feature type="compositionally biased region" description="Low complexity" evidence="1">
    <location>
        <begin position="167"/>
        <end position="180"/>
    </location>
</feature>
<protein>
    <submittedName>
        <fullName evidence="2">Uncharacterized protein</fullName>
    </submittedName>
</protein>
<feature type="compositionally biased region" description="Polar residues" evidence="1">
    <location>
        <begin position="138"/>
        <end position="148"/>
    </location>
</feature>
<accession>A0ABP7J8U7</accession>